<accession>T1J179</accession>
<feature type="compositionally biased region" description="Acidic residues" evidence="1">
    <location>
        <begin position="259"/>
        <end position="271"/>
    </location>
</feature>
<dbReference type="eggNOG" id="KOG0017">
    <property type="taxonomic scope" value="Eukaryota"/>
</dbReference>
<proteinExistence type="predicted"/>
<dbReference type="Pfam" id="PF22936">
    <property type="entry name" value="Pol_BBD"/>
    <property type="match status" value="1"/>
</dbReference>
<evidence type="ECO:0000259" key="2">
    <source>
        <dbReference type="Pfam" id="PF22936"/>
    </source>
</evidence>
<keyword evidence="5" id="KW-1185">Reference proteome</keyword>
<evidence type="ECO:0000313" key="5">
    <source>
        <dbReference type="Proteomes" id="UP000014500"/>
    </source>
</evidence>
<dbReference type="EMBL" id="AFFK01020809">
    <property type="status" value="NOT_ANNOTATED_CDS"/>
    <property type="molecule type" value="Genomic_DNA"/>
</dbReference>
<feature type="region of interest" description="Disordered" evidence="1">
    <location>
        <begin position="252"/>
        <end position="322"/>
    </location>
</feature>
<reference evidence="5" key="1">
    <citation type="submission" date="2011-05" db="EMBL/GenBank/DDBJ databases">
        <authorList>
            <person name="Richards S.R."/>
            <person name="Qu J."/>
            <person name="Jiang H."/>
            <person name="Jhangiani S.N."/>
            <person name="Agravi P."/>
            <person name="Goodspeed R."/>
            <person name="Gross S."/>
            <person name="Mandapat C."/>
            <person name="Jackson L."/>
            <person name="Mathew T."/>
            <person name="Pu L."/>
            <person name="Thornton R."/>
            <person name="Saada N."/>
            <person name="Wilczek-Boney K.B."/>
            <person name="Lee S."/>
            <person name="Kovar C."/>
            <person name="Wu Y."/>
            <person name="Scherer S.E."/>
            <person name="Worley K.C."/>
            <person name="Muzny D.M."/>
            <person name="Gibbs R."/>
        </authorList>
    </citation>
    <scope>NUCLEOTIDE SEQUENCE</scope>
    <source>
        <strain evidence="5">Brora</strain>
    </source>
</reference>
<evidence type="ECO:0008006" key="6">
    <source>
        <dbReference type="Google" id="ProtNLM"/>
    </source>
</evidence>
<feature type="compositionally biased region" description="Low complexity" evidence="1">
    <location>
        <begin position="279"/>
        <end position="296"/>
    </location>
</feature>
<name>T1J179_STRMM</name>
<evidence type="ECO:0000313" key="4">
    <source>
        <dbReference type="EnsemblMetazoa" id="SMAR007296-PA"/>
    </source>
</evidence>
<sequence>MRSSGWFLDSACTNHVCADKKLFINFKEIKPLPIELGEGISSIQEIGEVRLQVVSPTGVQQTATLTNVGYAPNFKRNLISLSKIDKKGYKFLGSDNKLKVFKDKLNNCAMYGILEDTHGLYELVGRALPTDQSITVTNVSVVVKDSQSQSIHNEAYLHLRVPGSLTYVHIPPAGRKAKHTARACKGILVGYAIFTRGYRIWDPERDQVRESKHVKIFENVGCTNFNNVNADGTLVVDNDSKRKEADDDVYYAAQSVDSISDDSDSDGDDDTGQGPIPQTPTTTSTQHASTPTQSTTRHVPMQETPLCDRVSTRRKTRKQASPVLEKKVVTSFEVPNMEGWRKDVVTRQKGVTKSDKDTYFFDHKGKGPLRSYIDIEKHCESIRVPFVKQNFVFESRKAKVEKPVEKPVSEP</sequence>
<evidence type="ECO:0000256" key="1">
    <source>
        <dbReference type="SAM" id="MobiDB-lite"/>
    </source>
</evidence>
<dbReference type="PhylomeDB" id="T1J179"/>
<feature type="domain" description="Retroviral polymerase SH3-like" evidence="3">
    <location>
        <begin position="164"/>
        <end position="220"/>
    </location>
</feature>
<dbReference type="InterPro" id="IPR054722">
    <property type="entry name" value="PolX-like_BBD"/>
</dbReference>
<dbReference type="Gene3D" id="3.30.890.10">
    <property type="entry name" value="Methyl-cpg-binding Protein 2, Chain A"/>
    <property type="match status" value="1"/>
</dbReference>
<dbReference type="EnsemblMetazoa" id="SMAR007296-RA">
    <property type="protein sequence ID" value="SMAR007296-PA"/>
    <property type="gene ID" value="SMAR007296"/>
</dbReference>
<feature type="domain" description="Retrovirus-related Pol polyprotein from transposon TNT 1-94-like beta-barrel" evidence="2">
    <location>
        <begin position="6"/>
        <end position="89"/>
    </location>
</feature>
<dbReference type="AlphaFoldDB" id="T1J179"/>
<evidence type="ECO:0000259" key="3">
    <source>
        <dbReference type="Pfam" id="PF25597"/>
    </source>
</evidence>
<dbReference type="Proteomes" id="UP000014500">
    <property type="component" value="Unassembled WGS sequence"/>
</dbReference>
<dbReference type="HOGENOM" id="CLU_670104_0_0_1"/>
<dbReference type="Pfam" id="PF25597">
    <property type="entry name" value="SH3_retrovirus"/>
    <property type="match status" value="1"/>
</dbReference>
<dbReference type="InterPro" id="IPR057670">
    <property type="entry name" value="SH3_retrovirus"/>
</dbReference>
<protein>
    <recommendedName>
        <fullName evidence="6">MBD domain-containing protein</fullName>
    </recommendedName>
</protein>
<reference evidence="4" key="2">
    <citation type="submission" date="2015-02" db="UniProtKB">
        <authorList>
            <consortium name="EnsemblMetazoa"/>
        </authorList>
    </citation>
    <scope>IDENTIFICATION</scope>
</reference>
<organism evidence="4 5">
    <name type="scientific">Strigamia maritima</name>
    <name type="common">European centipede</name>
    <name type="synonym">Geophilus maritimus</name>
    <dbReference type="NCBI Taxonomy" id="126957"/>
    <lineage>
        <taxon>Eukaryota</taxon>
        <taxon>Metazoa</taxon>
        <taxon>Ecdysozoa</taxon>
        <taxon>Arthropoda</taxon>
        <taxon>Myriapoda</taxon>
        <taxon>Chilopoda</taxon>
        <taxon>Pleurostigmophora</taxon>
        <taxon>Geophilomorpha</taxon>
        <taxon>Linotaeniidae</taxon>
        <taxon>Strigamia</taxon>
    </lineage>
</organism>